<dbReference type="PANTHER" id="PTHR45168:SF4">
    <property type="entry name" value="SIMILAR TO DNAJ HOMOLOG SUBFAMILY B MEMBER 6 (HEAT SHOCK PROTEIN J2) (HSJ-2) (MRJ) (MDJ4)"/>
    <property type="match status" value="1"/>
</dbReference>
<keyword evidence="1" id="KW-0143">Chaperone</keyword>
<evidence type="ECO:0000256" key="1">
    <source>
        <dbReference type="ARBA" id="ARBA00023186"/>
    </source>
</evidence>
<feature type="region of interest" description="Disordered" evidence="2">
    <location>
        <begin position="126"/>
        <end position="157"/>
    </location>
</feature>
<reference evidence="4" key="1">
    <citation type="submission" date="2020-02" db="EMBL/GenBank/DDBJ databases">
        <title>Bird 10,000 Genomes (B10K) Project - Family phase.</title>
        <authorList>
            <person name="Zhang G."/>
        </authorList>
    </citation>
    <scope>NUCLEOTIDE SEQUENCE</scope>
    <source>
        <strain evidence="4">B10K-DU-002-37</strain>
        <tissue evidence="4">Muscle</tissue>
    </source>
</reference>
<feature type="non-terminal residue" evidence="4">
    <location>
        <position position="1"/>
    </location>
</feature>
<evidence type="ECO:0000313" key="4">
    <source>
        <dbReference type="EMBL" id="NXX47141.1"/>
    </source>
</evidence>
<dbReference type="GO" id="GO:0051082">
    <property type="term" value="F:unfolded protein binding"/>
    <property type="evidence" value="ECO:0007669"/>
    <property type="project" value="InterPro"/>
</dbReference>
<dbReference type="SUPFAM" id="SSF46565">
    <property type="entry name" value="Chaperone J-domain"/>
    <property type="match status" value="1"/>
</dbReference>
<dbReference type="AlphaFoldDB" id="A0A852IZ59"/>
<evidence type="ECO:0000256" key="2">
    <source>
        <dbReference type="SAM" id="MobiDB-lite"/>
    </source>
</evidence>
<sequence length="197" mass="23405">MRDYYEVLGLHKSASQDDIKKSYHHLALKWHPDKNPSDKVKAEKKFQEIAEAYKILSDPQKRLDYDRSVQESSDSFSVFHEFFEEMELHVHFIYDHFNVRNNGRNQQWRSERSFWMPADFMEPFTPQNSFRPSKQSTSSFAEDAAGPYRARSVSTSTEEINDKKFTIEKITENRQERMESKDGQLRCKTINGRDHLK</sequence>
<protein>
    <submittedName>
        <fullName evidence="4">DNJB8 protein</fullName>
    </submittedName>
</protein>
<feature type="compositionally biased region" description="Polar residues" evidence="2">
    <location>
        <begin position="126"/>
        <end position="140"/>
    </location>
</feature>
<evidence type="ECO:0000313" key="5">
    <source>
        <dbReference type="Proteomes" id="UP000627253"/>
    </source>
</evidence>
<dbReference type="SMART" id="SM00271">
    <property type="entry name" value="DnaJ"/>
    <property type="match status" value="1"/>
</dbReference>
<evidence type="ECO:0000259" key="3">
    <source>
        <dbReference type="PROSITE" id="PS50076"/>
    </source>
</evidence>
<dbReference type="Pfam" id="PF00226">
    <property type="entry name" value="DnaJ"/>
    <property type="match status" value="1"/>
</dbReference>
<dbReference type="EMBL" id="WAAF01014473">
    <property type="protein sequence ID" value="NXX47141.1"/>
    <property type="molecule type" value="Genomic_DNA"/>
</dbReference>
<feature type="region of interest" description="Disordered" evidence="2">
    <location>
        <begin position="173"/>
        <end position="197"/>
    </location>
</feature>
<dbReference type="InterPro" id="IPR036869">
    <property type="entry name" value="J_dom_sf"/>
</dbReference>
<dbReference type="Proteomes" id="UP000627253">
    <property type="component" value="Unassembled WGS sequence"/>
</dbReference>
<organism evidence="4 5">
    <name type="scientific">Tricholaema leucomelas</name>
    <name type="common">pied barbet</name>
    <dbReference type="NCBI Taxonomy" id="240729"/>
    <lineage>
        <taxon>Eukaryota</taxon>
        <taxon>Metazoa</taxon>
        <taxon>Chordata</taxon>
        <taxon>Craniata</taxon>
        <taxon>Vertebrata</taxon>
        <taxon>Euteleostomi</taxon>
        <taxon>Archelosauria</taxon>
        <taxon>Archosauria</taxon>
        <taxon>Dinosauria</taxon>
        <taxon>Saurischia</taxon>
        <taxon>Theropoda</taxon>
        <taxon>Coelurosauria</taxon>
        <taxon>Aves</taxon>
        <taxon>Neognathae</taxon>
        <taxon>Neoaves</taxon>
        <taxon>Telluraves</taxon>
        <taxon>Coraciimorphae</taxon>
        <taxon>Piciformes</taxon>
        <taxon>Lybiidae</taxon>
        <taxon>Tricholaema lacrymosa</taxon>
    </lineage>
</organism>
<dbReference type="CDD" id="cd06257">
    <property type="entry name" value="DnaJ"/>
    <property type="match status" value="1"/>
</dbReference>
<dbReference type="PANTHER" id="PTHR45168">
    <property type="entry name" value="DNAJ HOMOLOG SUBFAMILY B MEMBER 2"/>
    <property type="match status" value="1"/>
</dbReference>
<gene>
    <name evidence="4" type="primary">Dnajb8</name>
    <name evidence="4" type="ORF">TRILEU_R00576</name>
</gene>
<dbReference type="Gene3D" id="1.10.287.110">
    <property type="entry name" value="DnaJ domain"/>
    <property type="match status" value="1"/>
</dbReference>
<proteinExistence type="predicted"/>
<dbReference type="PRINTS" id="PR00625">
    <property type="entry name" value="JDOMAIN"/>
</dbReference>
<dbReference type="GO" id="GO:0030544">
    <property type="term" value="F:Hsp70 protein binding"/>
    <property type="evidence" value="ECO:0007669"/>
    <property type="project" value="InterPro"/>
</dbReference>
<keyword evidence="5" id="KW-1185">Reference proteome</keyword>
<name>A0A852IZ59_9PICI</name>
<dbReference type="PROSITE" id="PS50076">
    <property type="entry name" value="DNAJ_2"/>
    <property type="match status" value="1"/>
</dbReference>
<dbReference type="InterPro" id="IPR043183">
    <property type="entry name" value="DNJB2/6-like"/>
</dbReference>
<feature type="non-terminal residue" evidence="4">
    <location>
        <position position="197"/>
    </location>
</feature>
<comment type="caution">
    <text evidence="4">The sequence shown here is derived from an EMBL/GenBank/DDBJ whole genome shotgun (WGS) entry which is preliminary data.</text>
</comment>
<feature type="domain" description="J" evidence="3">
    <location>
        <begin position="3"/>
        <end position="69"/>
    </location>
</feature>
<dbReference type="OrthoDB" id="10250354at2759"/>
<accession>A0A852IZ59</accession>
<dbReference type="InterPro" id="IPR001623">
    <property type="entry name" value="DnaJ_domain"/>
</dbReference>